<dbReference type="InterPro" id="IPR036412">
    <property type="entry name" value="HAD-like_sf"/>
</dbReference>
<dbReference type="Gene3D" id="3.40.50.1000">
    <property type="entry name" value="HAD superfamily/HAD-like"/>
    <property type="match status" value="1"/>
</dbReference>
<dbReference type="NCBIfam" id="TIGR01681">
    <property type="entry name" value="HAD-SF-IIIC"/>
    <property type="match status" value="1"/>
</dbReference>
<evidence type="ECO:0000313" key="3">
    <source>
        <dbReference type="Proteomes" id="UP000317940"/>
    </source>
</evidence>
<comment type="caution">
    <text evidence="2">The sequence shown here is derived from an EMBL/GenBank/DDBJ whole genome shotgun (WGS) entry which is preliminary data.</text>
</comment>
<gene>
    <name evidence="2" type="ORF">FHX73_11776</name>
</gene>
<dbReference type="AlphaFoldDB" id="A0A561UCB5"/>
<reference evidence="2 3" key="1">
    <citation type="submission" date="2019-06" db="EMBL/GenBank/DDBJ databases">
        <title>Sequencing the genomes of 1000 actinobacteria strains.</title>
        <authorList>
            <person name="Klenk H.-P."/>
        </authorList>
    </citation>
    <scope>NUCLEOTIDE SEQUENCE [LARGE SCALE GENOMIC DNA]</scope>
    <source>
        <strain evidence="2 3">DSM 44826</strain>
    </source>
</reference>
<dbReference type="SUPFAM" id="SSF56784">
    <property type="entry name" value="HAD-like"/>
    <property type="match status" value="1"/>
</dbReference>
<feature type="region of interest" description="Disordered" evidence="1">
    <location>
        <begin position="594"/>
        <end position="622"/>
    </location>
</feature>
<name>A0A561UCB5_9ACTN</name>
<dbReference type="InterPro" id="IPR010037">
    <property type="entry name" value="FkbH_domain"/>
</dbReference>
<organism evidence="2 3">
    <name type="scientific">Kitasatospora viridis</name>
    <dbReference type="NCBI Taxonomy" id="281105"/>
    <lineage>
        <taxon>Bacteria</taxon>
        <taxon>Bacillati</taxon>
        <taxon>Actinomycetota</taxon>
        <taxon>Actinomycetes</taxon>
        <taxon>Kitasatosporales</taxon>
        <taxon>Streptomycetaceae</taxon>
        <taxon>Kitasatospora</taxon>
    </lineage>
</organism>
<dbReference type="RefSeq" id="WP_145903282.1">
    <property type="nucleotide sequence ID" value="NZ_BAAAMZ010000034.1"/>
</dbReference>
<accession>A0A561UCB5</accession>
<dbReference type="InterPro" id="IPR010033">
    <property type="entry name" value="HAD_SF_ppase_IIIC"/>
</dbReference>
<protein>
    <submittedName>
        <fullName evidence="2">D-glyceryl-ACP synthase</fullName>
    </submittedName>
</protein>
<dbReference type="EMBL" id="VIWT01000001">
    <property type="protein sequence ID" value="TWF97002.1"/>
    <property type="molecule type" value="Genomic_DNA"/>
</dbReference>
<dbReference type="Gene3D" id="3.40.50.1110">
    <property type="entry name" value="SGNH hydrolase"/>
    <property type="match status" value="1"/>
</dbReference>
<dbReference type="SUPFAM" id="SSF55729">
    <property type="entry name" value="Acyl-CoA N-acyltransferases (Nat)"/>
    <property type="match status" value="1"/>
</dbReference>
<sequence length="622" mass="66293">MPELVDALKAAVAAGTAPSPDLRLALAQTEDTGVLRKAGRALAWLTDPEGRLRPLRVSVVAACTVGPLEHLLRACLVGAGALPTIALAPYGTFELTLATGDFDHASDLLLCLLDESYFLPDDLDVTAPQAAADYVEDRLAQLGGLIGAALGGTEATLVLHTVPLPRALRDTMLSLRTRGALTRLWHRLNAGLLALAEEHPQVQVVDLVGLLAESPVAARDQRLHKYADLPYTDGALLLLANEVRRIAQARSGLSRKVLALDLDNTLWGGVLGEVGAEGVELGGLYPGKSFQDLQRTVSRLRQQGVVLVLASKNDPGPVEEALAGHPAALLRPEAFSVSMVNWAPKAGNLRQAAETLGLGTDSFVFMDDSDFERGSVAAELPEVAIIDASGEPAQLVDSLVRHGWFDVVELTGTDLQRPDLYRARSLRTEFSGGFGKAEDYLRALDLRVTIAPVTRFTVARAAQLAARTNQFNLTGVRFDEAATLAMIDAPDRLALSVSVTDRFGDEGLVGAVWVARDAERWSVLNLVLSCRVLSRGVEFAIAGRLAELAARAGAEVLEGRFTPSAKNGVAAGFWEKAGFVPEGEGHFVFLPGRTPDPTPSWITSLGGTEDTANTRENEEQGA</sequence>
<dbReference type="InterPro" id="IPR036514">
    <property type="entry name" value="SGNH_hydro_sf"/>
</dbReference>
<keyword evidence="3" id="KW-1185">Reference proteome</keyword>
<evidence type="ECO:0000313" key="2">
    <source>
        <dbReference type="EMBL" id="TWF97002.1"/>
    </source>
</evidence>
<dbReference type="OrthoDB" id="323926at2"/>
<dbReference type="Proteomes" id="UP000317940">
    <property type="component" value="Unassembled WGS sequence"/>
</dbReference>
<proteinExistence type="predicted"/>
<feature type="compositionally biased region" description="Basic and acidic residues" evidence="1">
    <location>
        <begin position="612"/>
        <end position="622"/>
    </location>
</feature>
<evidence type="ECO:0000256" key="1">
    <source>
        <dbReference type="SAM" id="MobiDB-lite"/>
    </source>
</evidence>
<dbReference type="InterPro" id="IPR016181">
    <property type="entry name" value="Acyl_CoA_acyltransferase"/>
</dbReference>
<dbReference type="NCBIfam" id="TIGR01686">
    <property type="entry name" value="FkbH"/>
    <property type="match status" value="1"/>
</dbReference>
<dbReference type="InterPro" id="IPR023214">
    <property type="entry name" value="HAD_sf"/>
</dbReference>